<evidence type="ECO:0000313" key="2">
    <source>
        <dbReference type="Proteomes" id="UP000669605"/>
    </source>
</evidence>
<name>A0ABX1QNJ5_9PROT</name>
<dbReference type="Proteomes" id="UP000669605">
    <property type="component" value="Unassembled WGS sequence"/>
</dbReference>
<sequence>MPKMGEHARAVQPCRAVIRALDGRFAHTALALIGYIPGHFMKNNMIRAARVVGFEGFIRLLHKKLVFCAQSIYNANPPAAAYCTVCTVAW</sequence>
<organism evidence="1 2">
    <name type="scientific">Tepidiphilus baoligensis</name>
    <dbReference type="NCBI Taxonomy" id="2698687"/>
    <lineage>
        <taxon>Bacteria</taxon>
        <taxon>Pseudomonadati</taxon>
        <taxon>Pseudomonadota</taxon>
        <taxon>Hydrogenophilia</taxon>
        <taxon>Hydrogenophilales</taxon>
        <taxon>Hydrogenophilaceae</taxon>
        <taxon>Tepidiphilus</taxon>
    </lineage>
</organism>
<gene>
    <name evidence="1" type="ORF">GV368_10290</name>
</gene>
<comment type="caution">
    <text evidence="1">The sequence shown here is derived from an EMBL/GenBank/DDBJ whole genome shotgun (WGS) entry which is preliminary data.</text>
</comment>
<dbReference type="RefSeq" id="WP_169116451.1">
    <property type="nucleotide sequence ID" value="NZ_JAAAUB010000021.1"/>
</dbReference>
<evidence type="ECO:0000313" key="1">
    <source>
        <dbReference type="EMBL" id="NMH17468.1"/>
    </source>
</evidence>
<proteinExistence type="predicted"/>
<dbReference type="EMBL" id="JAAAUB010000021">
    <property type="protein sequence ID" value="NMH17468.1"/>
    <property type="molecule type" value="Genomic_DNA"/>
</dbReference>
<protein>
    <recommendedName>
        <fullName evidence="3">Transposase</fullName>
    </recommendedName>
</protein>
<keyword evidence="2" id="KW-1185">Reference proteome</keyword>
<accession>A0ABX1QNJ5</accession>
<evidence type="ECO:0008006" key="3">
    <source>
        <dbReference type="Google" id="ProtNLM"/>
    </source>
</evidence>
<reference evidence="1 2" key="1">
    <citation type="journal article" date="2020" name="Curr. Microbiol.">
        <title>Tepidiphilus baoligensis sp. nov., a Novel Bacterium of the Family Hydrogenophilaceae Isolated from an Oil Reservoir.</title>
        <authorList>
            <person name="Zhang X."/>
            <person name="Wang G."/>
            <person name="Ma X."/>
            <person name="Yu J."/>
            <person name="You J."/>
            <person name="Xue Y."/>
            <person name="Ma Y."/>
        </authorList>
    </citation>
    <scope>NUCLEOTIDE SEQUENCE [LARGE SCALE GENOMIC DNA]</scope>
    <source>
        <strain evidence="1 2">B18-69</strain>
    </source>
</reference>